<name>A0A5K8AJG3_9BACT</name>
<sequence length="336" mass="38905">MKRLRIDVEDIADLHNLAKAAKNAARAKRHRPEVQTFFHCLDHNLNQLSRDILAGRVPEGEFKQFRIFDPKERIIHAACFKDRVLHHAIMNVAGPPIDRAMVASSFACRPDKGIHCGIRHVQSKLRKYPWYVKIDIEHYFDTIDQRLLLQLLERRFKGENFMALVGRIISGYQTLPGKGLPIGSLTSQHFANYYLDGLDRHLMETLKAFAHARYMDDVVWWCMDKQAAGRTLAAVEAYLRERRSLRVKPSSVQINRSRRGISFCGFRVLPGAIRLGARRKRRYGALRRKWERLFISGTIDAKKLQQGYAAVHAMTQHADSMQWRKNHLERSVTIEA</sequence>
<reference evidence="3 4" key="1">
    <citation type="submission" date="2019-11" db="EMBL/GenBank/DDBJ databases">
        <title>Comparative genomics of hydrocarbon-degrading Desulfosarcina strains.</title>
        <authorList>
            <person name="Watanabe M."/>
            <person name="Kojima H."/>
            <person name="Fukui M."/>
        </authorList>
    </citation>
    <scope>NUCLEOTIDE SEQUENCE [LARGE SCALE GENOMIC DNA]</scope>
    <source>
        <strain evidence="4">oXyS1</strain>
    </source>
</reference>
<gene>
    <name evidence="3" type="ORF">DSCOOX_59180</name>
</gene>
<evidence type="ECO:0000256" key="1">
    <source>
        <dbReference type="ARBA" id="ARBA00034120"/>
    </source>
</evidence>
<dbReference type="AlphaFoldDB" id="A0A5K8AJG3"/>
<dbReference type="RefSeq" id="WP_155313446.1">
    <property type="nucleotide sequence ID" value="NZ_AP021879.1"/>
</dbReference>
<dbReference type="InterPro" id="IPR043502">
    <property type="entry name" value="DNA/RNA_pol_sf"/>
</dbReference>
<comment type="similarity">
    <text evidence="1">Belongs to the bacterial reverse transcriptase family.</text>
</comment>
<dbReference type="Proteomes" id="UP000422108">
    <property type="component" value="Chromosome"/>
</dbReference>
<keyword evidence="4" id="KW-1185">Reference proteome</keyword>
<dbReference type="SUPFAM" id="SSF56672">
    <property type="entry name" value="DNA/RNA polymerases"/>
    <property type="match status" value="1"/>
</dbReference>
<organism evidence="3 4">
    <name type="scientific">Desulfosarcina ovata subsp. ovata</name>
    <dbReference type="NCBI Taxonomy" id="2752305"/>
    <lineage>
        <taxon>Bacteria</taxon>
        <taxon>Pseudomonadati</taxon>
        <taxon>Thermodesulfobacteriota</taxon>
        <taxon>Desulfobacteria</taxon>
        <taxon>Desulfobacterales</taxon>
        <taxon>Desulfosarcinaceae</taxon>
        <taxon>Desulfosarcina</taxon>
    </lineage>
</organism>
<proteinExistence type="inferred from homology"/>
<dbReference type="PANTHER" id="PTHR34047">
    <property type="entry name" value="NUCLEAR INTRON MATURASE 1, MITOCHONDRIAL-RELATED"/>
    <property type="match status" value="1"/>
</dbReference>
<dbReference type="InterPro" id="IPR000477">
    <property type="entry name" value="RT_dom"/>
</dbReference>
<dbReference type="PANTHER" id="PTHR34047:SF8">
    <property type="entry name" value="PROTEIN YKFC"/>
    <property type="match status" value="1"/>
</dbReference>
<dbReference type="PROSITE" id="PS50878">
    <property type="entry name" value="RT_POL"/>
    <property type="match status" value="1"/>
</dbReference>
<dbReference type="Pfam" id="PF00078">
    <property type="entry name" value="RVT_1"/>
    <property type="match status" value="1"/>
</dbReference>
<feature type="domain" description="Reverse transcriptase" evidence="2">
    <location>
        <begin position="1"/>
        <end position="268"/>
    </location>
</feature>
<evidence type="ECO:0000313" key="4">
    <source>
        <dbReference type="Proteomes" id="UP000422108"/>
    </source>
</evidence>
<evidence type="ECO:0000259" key="2">
    <source>
        <dbReference type="PROSITE" id="PS50878"/>
    </source>
</evidence>
<evidence type="ECO:0000313" key="3">
    <source>
        <dbReference type="EMBL" id="BBO92738.1"/>
    </source>
</evidence>
<dbReference type="EMBL" id="AP021879">
    <property type="protein sequence ID" value="BBO92738.1"/>
    <property type="molecule type" value="Genomic_DNA"/>
</dbReference>
<accession>A0A5K8AJG3</accession>
<dbReference type="InterPro" id="IPR051083">
    <property type="entry name" value="GrpII_Intron_Splice-Mob/Def"/>
</dbReference>
<protein>
    <recommendedName>
        <fullName evidence="2">Reverse transcriptase domain-containing protein</fullName>
    </recommendedName>
</protein>